<sequence>MVLFEILHFEMIWNEKFSEPKKVKFLLGKIWNEKFLGKIREMCHGNIFYIREIKHSGLLEGGERGEAQAQALTQA</sequence>
<dbReference type="Proteomes" id="UP000887565">
    <property type="component" value="Unplaced"/>
</dbReference>
<organism evidence="1 2">
    <name type="scientific">Romanomermis culicivorax</name>
    <name type="common">Nematode worm</name>
    <dbReference type="NCBI Taxonomy" id="13658"/>
    <lineage>
        <taxon>Eukaryota</taxon>
        <taxon>Metazoa</taxon>
        <taxon>Ecdysozoa</taxon>
        <taxon>Nematoda</taxon>
        <taxon>Enoplea</taxon>
        <taxon>Dorylaimia</taxon>
        <taxon>Mermithida</taxon>
        <taxon>Mermithoidea</taxon>
        <taxon>Mermithidae</taxon>
        <taxon>Romanomermis</taxon>
    </lineage>
</organism>
<evidence type="ECO:0000313" key="2">
    <source>
        <dbReference type="WBParaSite" id="nRc.2.0.1.t07389-RA"/>
    </source>
</evidence>
<name>A0A915I114_ROMCU</name>
<accession>A0A915I114</accession>
<dbReference type="AlphaFoldDB" id="A0A915I114"/>
<protein>
    <submittedName>
        <fullName evidence="2">Uncharacterized protein</fullName>
    </submittedName>
</protein>
<keyword evidence="1" id="KW-1185">Reference proteome</keyword>
<dbReference type="WBParaSite" id="nRc.2.0.1.t07389-RA">
    <property type="protein sequence ID" value="nRc.2.0.1.t07389-RA"/>
    <property type="gene ID" value="nRc.2.0.1.g07389"/>
</dbReference>
<proteinExistence type="predicted"/>
<reference evidence="2" key="1">
    <citation type="submission" date="2022-11" db="UniProtKB">
        <authorList>
            <consortium name="WormBaseParasite"/>
        </authorList>
    </citation>
    <scope>IDENTIFICATION</scope>
</reference>
<evidence type="ECO:0000313" key="1">
    <source>
        <dbReference type="Proteomes" id="UP000887565"/>
    </source>
</evidence>